<dbReference type="AlphaFoldDB" id="Q0B5I7"/>
<dbReference type="InterPro" id="IPR051531">
    <property type="entry name" value="N-acetyltransferase"/>
</dbReference>
<dbReference type="GO" id="GO:0008999">
    <property type="term" value="F:protein-N-terminal-alanine acetyltransferase activity"/>
    <property type="evidence" value="ECO:0007669"/>
    <property type="project" value="TreeGrafter"/>
</dbReference>
<gene>
    <name evidence="5" type="ordered locus">Bamb_5037</name>
</gene>
<protein>
    <submittedName>
        <fullName evidence="5">[SSU ribosomal protein S5P]-alanine acetyltransferase</fullName>
        <ecNumber evidence="5">2.3.1.128</ecNumber>
    </submittedName>
</protein>
<organism evidence="5 6">
    <name type="scientific">Burkholderia ambifaria (strain ATCC BAA-244 / DSM 16087 / CCUG 44356 / LMG 19182 / AMMD)</name>
    <name type="common">Burkholderia cepacia (strain AMMD)</name>
    <dbReference type="NCBI Taxonomy" id="339670"/>
    <lineage>
        <taxon>Bacteria</taxon>
        <taxon>Pseudomonadati</taxon>
        <taxon>Pseudomonadota</taxon>
        <taxon>Betaproteobacteria</taxon>
        <taxon>Burkholderiales</taxon>
        <taxon>Burkholderiaceae</taxon>
        <taxon>Burkholderia</taxon>
        <taxon>Burkholderia cepacia complex</taxon>
    </lineage>
</organism>
<evidence type="ECO:0000313" key="5">
    <source>
        <dbReference type="EMBL" id="ABI90586.1"/>
    </source>
</evidence>
<dbReference type="PANTHER" id="PTHR43792">
    <property type="entry name" value="GNAT FAMILY, PUTATIVE (AFU_ORTHOLOGUE AFUA_3G00765)-RELATED-RELATED"/>
    <property type="match status" value="1"/>
</dbReference>
<feature type="domain" description="N-acetyltransferase" evidence="4">
    <location>
        <begin position="19"/>
        <end position="181"/>
    </location>
</feature>
<dbReference type="Pfam" id="PF13302">
    <property type="entry name" value="Acetyltransf_3"/>
    <property type="match status" value="1"/>
</dbReference>
<evidence type="ECO:0000256" key="1">
    <source>
        <dbReference type="ARBA" id="ARBA00022679"/>
    </source>
</evidence>
<dbReference type="SUPFAM" id="SSF55729">
    <property type="entry name" value="Acyl-CoA N-acyltransferases (Nat)"/>
    <property type="match status" value="1"/>
</dbReference>
<reference evidence="5" key="1">
    <citation type="submission" date="2006-08" db="EMBL/GenBank/DDBJ databases">
        <title>Complete sequence of Chromosome 2 of Burkholderia cepacia AMMD.</title>
        <authorList>
            <consortium name="US DOE Joint Genome Institute"/>
            <person name="Copeland A."/>
            <person name="Lucas S."/>
            <person name="Lapidus A."/>
            <person name="Barry K."/>
            <person name="Detter J.C."/>
            <person name="Glavina del Rio T."/>
            <person name="Hammon N."/>
            <person name="Israni S."/>
            <person name="Pitluck S."/>
            <person name="Bruce D."/>
            <person name="Chain P."/>
            <person name="Malfatti S."/>
            <person name="Shin M."/>
            <person name="Vergez L."/>
            <person name="Schmutz J."/>
            <person name="Larimer F."/>
            <person name="Land M."/>
            <person name="Hauser L."/>
            <person name="Kyrpides N."/>
            <person name="Kim E."/>
            <person name="Parke J."/>
            <person name="Coenye T."/>
            <person name="Konstantinidis K."/>
            <person name="Ramette A."/>
            <person name="Tiedje J."/>
            <person name="Richardson P."/>
        </authorList>
    </citation>
    <scope>NUCLEOTIDE SEQUENCE</scope>
    <source>
        <strain evidence="5">AMMD</strain>
    </source>
</reference>
<name>Q0B5I7_BURCM</name>
<dbReference type="GO" id="GO:0005840">
    <property type="term" value="C:ribosome"/>
    <property type="evidence" value="ECO:0007669"/>
    <property type="project" value="UniProtKB-KW"/>
</dbReference>
<evidence type="ECO:0000256" key="2">
    <source>
        <dbReference type="ARBA" id="ARBA00023315"/>
    </source>
</evidence>
<keyword evidence="5" id="KW-0687">Ribonucleoprotein</keyword>
<keyword evidence="1 5" id="KW-0808">Transferase</keyword>
<dbReference type="EMBL" id="CP000441">
    <property type="protein sequence ID" value="ABI90586.1"/>
    <property type="molecule type" value="Genomic_DNA"/>
</dbReference>
<comment type="similarity">
    <text evidence="3">Belongs to the acetyltransferase family. RimJ subfamily.</text>
</comment>
<dbReference type="EC" id="2.3.1.128" evidence="5"/>
<proteinExistence type="inferred from homology"/>
<accession>Q0B5I7</accession>
<dbReference type="InterPro" id="IPR000182">
    <property type="entry name" value="GNAT_dom"/>
</dbReference>
<dbReference type="PANTHER" id="PTHR43792:SF8">
    <property type="entry name" value="[RIBOSOMAL PROTEIN US5]-ALANINE N-ACETYLTRANSFERASE"/>
    <property type="match status" value="1"/>
</dbReference>
<dbReference type="InterPro" id="IPR016181">
    <property type="entry name" value="Acyl_CoA_acyltransferase"/>
</dbReference>
<dbReference type="PROSITE" id="PS51186">
    <property type="entry name" value="GNAT"/>
    <property type="match status" value="1"/>
</dbReference>
<evidence type="ECO:0000313" key="6">
    <source>
        <dbReference type="Proteomes" id="UP000000662"/>
    </source>
</evidence>
<sequence>MPIQCFASNGLRTERLILSRARRNDASDLLRYYSENRHHLEPWNPSRSENFYTVVEIEKRLCDMETQMQEGNALHILIRRSESAALVGECSFTNIVRGPFQACHLGFSVAADEEGNGLMYEALSKAIEFTFDVCGLHRIMANYKPENSRSARLLERLGFEVEGRARAYLKINGQWADHILTSRISELD</sequence>
<dbReference type="eggNOG" id="COG1670">
    <property type="taxonomic scope" value="Bacteria"/>
</dbReference>
<evidence type="ECO:0000256" key="3">
    <source>
        <dbReference type="ARBA" id="ARBA00038502"/>
    </source>
</evidence>
<dbReference type="Gene3D" id="3.40.630.30">
    <property type="match status" value="1"/>
</dbReference>
<dbReference type="KEGG" id="bam:Bamb_5037"/>
<evidence type="ECO:0000259" key="4">
    <source>
        <dbReference type="PROSITE" id="PS51186"/>
    </source>
</evidence>
<keyword evidence="5" id="KW-0689">Ribosomal protein</keyword>
<keyword evidence="6" id="KW-1185">Reference proteome</keyword>
<dbReference type="GO" id="GO:0005737">
    <property type="term" value="C:cytoplasm"/>
    <property type="evidence" value="ECO:0007669"/>
    <property type="project" value="TreeGrafter"/>
</dbReference>
<keyword evidence="2 5" id="KW-0012">Acyltransferase</keyword>
<dbReference type="Proteomes" id="UP000000662">
    <property type="component" value="Chromosome 2"/>
</dbReference>